<dbReference type="RefSeq" id="WP_284301703.1">
    <property type="nucleotide sequence ID" value="NZ_BSVA01000001.1"/>
</dbReference>
<reference evidence="2" key="1">
    <citation type="journal article" date="2019" name="Int. J. Syst. Evol. Microbiol.">
        <title>The Global Catalogue of Microorganisms (GCM) 10K type strain sequencing project: providing services to taxonomists for standard genome sequencing and annotation.</title>
        <authorList>
            <consortium name="The Broad Institute Genomics Platform"/>
            <consortium name="The Broad Institute Genome Sequencing Center for Infectious Disease"/>
            <person name="Wu L."/>
            <person name="Ma J."/>
        </authorList>
    </citation>
    <scope>NUCLEOTIDE SEQUENCE [LARGE SCALE GENOMIC DNA]</scope>
    <source>
        <strain evidence="2">NBRC 108755</strain>
    </source>
</reference>
<sequence length="211" mass="23273">MRHSERMRAVAGAVVVAAVALAVAVGLAGHAPHAVTPASADDRVPEDLFWPWVASCGVDIRRPLVSMGYNEDGVVDISVGMLDPDAPYGTPLTDENGNAVVDDAASQAINSCLSAHRLAPAPRTYREGTSAERLLLYEWTARWQAPCLRAHGYEFDIPDVEHFLHPHEVWWFLLSTHDWIDDDDLDFEQMLDARLSCDPVPPFLAAEGVYW</sequence>
<organism evidence="1 2">
    <name type="scientific">Homoserinibacter gongjuensis</name>
    <dbReference type="NCBI Taxonomy" id="1162968"/>
    <lineage>
        <taxon>Bacteria</taxon>
        <taxon>Bacillati</taxon>
        <taxon>Actinomycetota</taxon>
        <taxon>Actinomycetes</taxon>
        <taxon>Micrococcales</taxon>
        <taxon>Microbacteriaceae</taxon>
        <taxon>Homoserinibacter</taxon>
    </lineage>
</organism>
<evidence type="ECO:0000313" key="2">
    <source>
        <dbReference type="Proteomes" id="UP001157069"/>
    </source>
</evidence>
<dbReference type="Proteomes" id="UP001157069">
    <property type="component" value="Unassembled WGS sequence"/>
</dbReference>
<evidence type="ECO:0000313" key="1">
    <source>
        <dbReference type="EMBL" id="GMA92953.1"/>
    </source>
</evidence>
<proteinExistence type="predicted"/>
<comment type="caution">
    <text evidence="1">The sequence shown here is derived from an EMBL/GenBank/DDBJ whole genome shotgun (WGS) entry which is preliminary data.</text>
</comment>
<dbReference type="EMBL" id="BSVA01000001">
    <property type="protein sequence ID" value="GMA92953.1"/>
    <property type="molecule type" value="Genomic_DNA"/>
</dbReference>
<accession>A0ABQ6JXB7</accession>
<keyword evidence="2" id="KW-1185">Reference proteome</keyword>
<name>A0ABQ6JXB7_9MICO</name>
<gene>
    <name evidence="1" type="ORF">GCM10025869_34820</name>
</gene>
<evidence type="ECO:0008006" key="3">
    <source>
        <dbReference type="Google" id="ProtNLM"/>
    </source>
</evidence>
<protein>
    <recommendedName>
        <fullName evidence="3">Secreted protein</fullName>
    </recommendedName>
</protein>